<evidence type="ECO:0000313" key="1">
    <source>
        <dbReference type="EMBL" id="RYO83704.1"/>
    </source>
</evidence>
<gene>
    <name evidence="1" type="ORF">DL762_006021</name>
</gene>
<comment type="caution">
    <text evidence="1">The sequence shown here is derived from an EMBL/GenBank/DDBJ whole genome shotgun (WGS) entry which is preliminary data.</text>
</comment>
<accession>A0ABY0H384</accession>
<name>A0ABY0H384_9PEZI</name>
<proteinExistence type="predicted"/>
<protein>
    <recommendedName>
        <fullName evidence="3">F-box domain-containing protein</fullName>
    </recommendedName>
</protein>
<organism evidence="1 2">
    <name type="scientific">Monosporascus cannonballus</name>
    <dbReference type="NCBI Taxonomy" id="155416"/>
    <lineage>
        <taxon>Eukaryota</taxon>
        <taxon>Fungi</taxon>
        <taxon>Dikarya</taxon>
        <taxon>Ascomycota</taxon>
        <taxon>Pezizomycotina</taxon>
        <taxon>Sordariomycetes</taxon>
        <taxon>Xylariomycetidae</taxon>
        <taxon>Xylariales</taxon>
        <taxon>Xylariales incertae sedis</taxon>
        <taxon>Monosporascus</taxon>
    </lineage>
</organism>
<dbReference type="Proteomes" id="UP000294003">
    <property type="component" value="Unassembled WGS sequence"/>
</dbReference>
<keyword evidence="2" id="KW-1185">Reference proteome</keyword>
<dbReference type="EMBL" id="QJNS01000183">
    <property type="protein sequence ID" value="RYO83704.1"/>
    <property type="molecule type" value="Genomic_DNA"/>
</dbReference>
<sequence length="498" mass="55992">MPSLHHLPRELLTEISAYLPLHDDKKSFRLVCRECADVPSRDLFQRIRLSRLKQDREAFEQIATHPHLAQYVRELVWYELHLEAWPGHGLSSDMPDNFVSRGDVFESMLQLQVDLASDRATFWIPKLGGSNWESAQGAREIINEFRGHFYQLLRRMPNLTTFTSRPMPADRLLPYGGYPFQAGAFRAMIDSKLYSGNQGLFSFLFPALRQGASTITTLRWAEETVGPESLGMQNLSADAFKTLTTIDLCLTNLWGRDKPIVPERARVATVELSACLRAADQLCHLKLCFEGTSDYYGMGFSSSRIMRKLVGEALWPRLTTFHVSDAPLRSMNLMIGFFQKHAGTLRHLEFDHCQLTYPQIKKLKSAHLQLDSIRLVDPGCGAGRIKVPGEQLCAYANNMLEQYDTDSCSPSELRRFFITTEDTITGPVKASSTGTGNSAAEYYTTGGQRESRARFGMAGVAGTKLRNSNPGGLGNFNTEMRRPQGMEFTKGRTIALLL</sequence>
<reference evidence="1 2" key="1">
    <citation type="submission" date="2018-06" db="EMBL/GenBank/DDBJ databases">
        <title>Complete Genomes of Monosporascus.</title>
        <authorList>
            <person name="Robinson A.J."/>
            <person name="Natvig D.O."/>
        </authorList>
    </citation>
    <scope>NUCLEOTIDE SEQUENCE [LARGE SCALE GENOMIC DNA]</scope>
    <source>
        <strain evidence="1 2">CBS 609.92</strain>
    </source>
</reference>
<evidence type="ECO:0008006" key="3">
    <source>
        <dbReference type="Google" id="ProtNLM"/>
    </source>
</evidence>
<evidence type="ECO:0000313" key="2">
    <source>
        <dbReference type="Proteomes" id="UP000294003"/>
    </source>
</evidence>